<dbReference type="InterPro" id="IPR017853">
    <property type="entry name" value="GH"/>
</dbReference>
<feature type="compositionally biased region" description="Low complexity" evidence="11">
    <location>
        <begin position="22"/>
        <end position="37"/>
    </location>
</feature>
<dbReference type="Pfam" id="PF21226">
    <property type="entry name" value="MalQ_N"/>
    <property type="match status" value="1"/>
</dbReference>
<comment type="catalytic activity">
    <reaction evidence="1 10">
        <text>Transfers a segment of a (1-&gt;4)-alpha-D-glucan to a new position in an acceptor, which may be glucose or a (1-&gt;4)-alpha-D-glucan.</text>
        <dbReference type="EC" id="2.4.1.25"/>
    </reaction>
</comment>
<feature type="region of interest" description="Disordered" evidence="11">
    <location>
        <begin position="22"/>
        <end position="42"/>
    </location>
</feature>
<dbReference type="Proteomes" id="UP000618382">
    <property type="component" value="Unassembled WGS sequence"/>
</dbReference>
<organism evidence="13 14">
    <name type="scientific">Cellulomonas oligotrophica</name>
    <dbReference type="NCBI Taxonomy" id="931536"/>
    <lineage>
        <taxon>Bacteria</taxon>
        <taxon>Bacillati</taxon>
        <taxon>Actinomycetota</taxon>
        <taxon>Actinomycetes</taxon>
        <taxon>Micrococcales</taxon>
        <taxon>Cellulomonadaceae</taxon>
        <taxon>Cellulomonas</taxon>
    </lineage>
</organism>
<evidence type="ECO:0000256" key="11">
    <source>
        <dbReference type="SAM" id="MobiDB-lite"/>
    </source>
</evidence>
<proteinExistence type="inferred from homology"/>
<dbReference type="Pfam" id="PF02446">
    <property type="entry name" value="Glyco_hydro_77"/>
    <property type="match status" value="1"/>
</dbReference>
<name>A0ABQ4DAS1_9CELL</name>
<dbReference type="EC" id="2.4.1.25" evidence="3 10"/>
<dbReference type="Gene3D" id="3.20.20.80">
    <property type="entry name" value="Glycosidases"/>
    <property type="match status" value="1"/>
</dbReference>
<evidence type="ECO:0000256" key="5">
    <source>
        <dbReference type="ARBA" id="ARBA00022676"/>
    </source>
</evidence>
<sequence length="763" mass="82828">MRGAGGYGLAAAGASVVTVAKATSTTRATRRAPAPGGETRARVRAGHPGLWQDRDVAHADIPDDLLRLAAAHQVEPDYRGHDGLQHRASADTVRKVLAALGVDASTPERVQLALAHVENMPWRRVLPPVVVVRQGRHAHVPVHVTHGDPVRVWVEIDPEAGGGRREVPQADVVVDPRTVDGRLVGRATFTLPADLPLGWHEMHAVGPSGSAHSPVVVTPDRLHLPEAVAQDRAWGLMAQLYSVRSRASWGVGDLADLAELCWLAGDQMGADFVLINPLHAAEPVEPLTPSPYLPTTRRFVNPLYVRVEDVREAGYLSAADRSLVEWAAEPVLPLDSDPGPIDRDVAWAAKRAALEVVFAHPRSPARQAAFEAFVEEQGEGLRTFALWCALLERHGPVAGWPAELRDPASPAVAAAAEELADRVELWTWLQWVADEQLARAQQAARDAGMAIGVMHDLAVGVHPEGSDAWALQDVLATGASVGAPPDMYNQQGQDWSQPPWDPTALARAAYRPYRDMLRTVLRHAGAVRVDHVIGLFRLWWIPQGNGAADGAYVRYDHEALVGILALEAHRAGAVVIGEDLGTVEPWVRDYLADRGVLGTSVLWFEQDVHGAPLPPEHYRPLVLATVTTHDLPPTAGYLAGEHVALRERLGLLTRPAPEVRAEAFAERDRMLAALRQRGLLGEDASEREVVEALHRWVLATPSRLVGVSLADAVGERRAQNQPGTDQEYPNWKIPLADGSGHVVLLDDLASNARLRSLARVMQR</sequence>
<comment type="similarity">
    <text evidence="2 10">Belongs to the disproportionating enzyme family.</text>
</comment>
<evidence type="ECO:0000256" key="6">
    <source>
        <dbReference type="ARBA" id="ARBA00022679"/>
    </source>
</evidence>
<keyword evidence="6 10" id="KW-0808">Transferase</keyword>
<keyword evidence="5 10" id="KW-0328">Glycosyltransferase</keyword>
<dbReference type="NCBIfam" id="TIGR00217">
    <property type="entry name" value="malQ"/>
    <property type="match status" value="1"/>
</dbReference>
<dbReference type="SUPFAM" id="SSF51445">
    <property type="entry name" value="(Trans)glycosidases"/>
    <property type="match status" value="1"/>
</dbReference>
<keyword evidence="7 10" id="KW-0119">Carbohydrate metabolism</keyword>
<reference evidence="13 14" key="1">
    <citation type="submission" date="2021-01" db="EMBL/GenBank/DDBJ databases">
        <title>Whole genome shotgun sequence of Cellulomonas oligotrophica NBRC 109435.</title>
        <authorList>
            <person name="Komaki H."/>
            <person name="Tamura T."/>
        </authorList>
    </citation>
    <scope>NUCLEOTIDE SEQUENCE [LARGE SCALE GENOMIC DNA]</scope>
    <source>
        <strain evidence="13 14">NBRC 109435</strain>
    </source>
</reference>
<accession>A0ABQ4DAS1</accession>
<protein>
    <recommendedName>
        <fullName evidence="4 10">4-alpha-glucanotransferase</fullName>
        <ecNumber evidence="3 10">2.4.1.25</ecNumber>
    </recommendedName>
    <alternativeName>
        <fullName evidence="8 10">Amylomaltase</fullName>
    </alternativeName>
    <alternativeName>
        <fullName evidence="9 10">Disproportionating enzyme</fullName>
    </alternativeName>
</protein>
<dbReference type="EMBL" id="BONN01000005">
    <property type="protein sequence ID" value="GIG32831.1"/>
    <property type="molecule type" value="Genomic_DNA"/>
</dbReference>
<evidence type="ECO:0000259" key="12">
    <source>
        <dbReference type="Pfam" id="PF21226"/>
    </source>
</evidence>
<evidence type="ECO:0000256" key="8">
    <source>
        <dbReference type="ARBA" id="ARBA00031423"/>
    </source>
</evidence>
<feature type="domain" description="MalQ N-terminal beta-sandwich" evidence="12">
    <location>
        <begin position="126"/>
        <end position="219"/>
    </location>
</feature>
<dbReference type="InterPro" id="IPR003385">
    <property type="entry name" value="Glyco_hydro_77"/>
</dbReference>
<evidence type="ECO:0000256" key="10">
    <source>
        <dbReference type="RuleBase" id="RU361207"/>
    </source>
</evidence>
<evidence type="ECO:0000313" key="13">
    <source>
        <dbReference type="EMBL" id="GIG32831.1"/>
    </source>
</evidence>
<gene>
    <name evidence="13" type="ORF">Col01nite_19900</name>
</gene>
<evidence type="ECO:0000256" key="2">
    <source>
        <dbReference type="ARBA" id="ARBA00005684"/>
    </source>
</evidence>
<evidence type="ECO:0000256" key="4">
    <source>
        <dbReference type="ARBA" id="ARBA00020295"/>
    </source>
</evidence>
<evidence type="ECO:0000256" key="7">
    <source>
        <dbReference type="ARBA" id="ARBA00023277"/>
    </source>
</evidence>
<evidence type="ECO:0000256" key="9">
    <source>
        <dbReference type="ARBA" id="ARBA00031501"/>
    </source>
</evidence>
<dbReference type="InterPro" id="IPR048458">
    <property type="entry name" value="MalQ_N"/>
</dbReference>
<evidence type="ECO:0000313" key="14">
    <source>
        <dbReference type="Proteomes" id="UP000618382"/>
    </source>
</evidence>
<evidence type="ECO:0000256" key="1">
    <source>
        <dbReference type="ARBA" id="ARBA00000439"/>
    </source>
</evidence>
<dbReference type="PANTHER" id="PTHR32438:SF5">
    <property type="entry name" value="4-ALPHA-GLUCANOTRANSFERASE DPE1, CHLOROPLASTIC_AMYLOPLASTIC"/>
    <property type="match status" value="1"/>
</dbReference>
<comment type="caution">
    <text evidence="13">The sequence shown here is derived from an EMBL/GenBank/DDBJ whole genome shotgun (WGS) entry which is preliminary data.</text>
</comment>
<evidence type="ECO:0000256" key="3">
    <source>
        <dbReference type="ARBA" id="ARBA00012560"/>
    </source>
</evidence>
<dbReference type="PANTHER" id="PTHR32438">
    <property type="entry name" value="4-ALPHA-GLUCANOTRANSFERASE DPE1, CHLOROPLASTIC/AMYLOPLASTIC"/>
    <property type="match status" value="1"/>
</dbReference>
<keyword evidence="14" id="KW-1185">Reference proteome</keyword>